<reference evidence="2 3" key="1">
    <citation type="journal article" date="2014" name="Arch. Microbiol.">
        <title>Bacillus mesophilum sp. nov., strain IITR-54T, a novel 4-chlorobiphenyl dechlorinating bacterium.</title>
        <authorList>
            <person name="Manickam N."/>
            <person name="Singh N.K."/>
            <person name="Bajaj A."/>
            <person name="Kumar R.M."/>
            <person name="Kaur G."/>
            <person name="Kaur N."/>
            <person name="Bala M."/>
            <person name="Kumar A."/>
            <person name="Mayilraj S."/>
        </authorList>
    </citation>
    <scope>NUCLEOTIDE SEQUENCE [LARGE SCALE GENOMIC DNA]</scope>
    <source>
        <strain evidence="2 3">IITR-54</strain>
    </source>
</reference>
<keyword evidence="1" id="KW-1133">Transmembrane helix</keyword>
<feature type="transmembrane region" description="Helical" evidence="1">
    <location>
        <begin position="135"/>
        <end position="155"/>
    </location>
</feature>
<proteinExistence type="predicted"/>
<name>A0A7V7RJZ6_9BACI</name>
<keyword evidence="3" id="KW-1185">Reference proteome</keyword>
<evidence type="ECO:0000256" key="1">
    <source>
        <dbReference type="SAM" id="Phobius"/>
    </source>
</evidence>
<feature type="transmembrane region" description="Helical" evidence="1">
    <location>
        <begin position="167"/>
        <end position="188"/>
    </location>
</feature>
<dbReference type="OrthoDB" id="1707305at2"/>
<gene>
    <name evidence="2" type="ORF">F7732_16295</name>
</gene>
<dbReference type="Proteomes" id="UP000441354">
    <property type="component" value="Unassembled WGS sequence"/>
</dbReference>
<sequence>MINYMKSEYYRLLRKKSLHLTAILCYMLIAFAAAVLYYFGEYETNFPYATDQFFYSNVTAAGLVIIIIGLLYNMALTGKDRSLIKQSISFGISRSIIFWSKLILTLGYFLLVCVIGMCLMLLLGDSLLTHEPEALRNFLIVSVNMIPIVLSGFFLGHTLKMLKVGDVYIIIVMLLIFAILGDLLRFLLRPFAALDEVYKYAPDTLLNDNLMSFVNGTPQLGIQYWIVGLILSMAALLIGARMFAKQNID</sequence>
<keyword evidence="1" id="KW-0472">Membrane</keyword>
<organism evidence="2 3">
    <name type="scientific">Bacillus mesophilum</name>
    <dbReference type="NCBI Taxonomy" id="1071718"/>
    <lineage>
        <taxon>Bacteria</taxon>
        <taxon>Bacillati</taxon>
        <taxon>Bacillota</taxon>
        <taxon>Bacilli</taxon>
        <taxon>Bacillales</taxon>
        <taxon>Bacillaceae</taxon>
        <taxon>Bacillus</taxon>
    </lineage>
</organism>
<keyword evidence="1" id="KW-0812">Transmembrane</keyword>
<evidence type="ECO:0000313" key="2">
    <source>
        <dbReference type="EMBL" id="KAB2331403.1"/>
    </source>
</evidence>
<comment type="caution">
    <text evidence="2">The sequence shown here is derived from an EMBL/GenBank/DDBJ whole genome shotgun (WGS) entry which is preliminary data.</text>
</comment>
<dbReference type="AlphaFoldDB" id="A0A7V7RJZ6"/>
<feature type="transmembrane region" description="Helical" evidence="1">
    <location>
        <begin position="96"/>
        <end position="123"/>
    </location>
</feature>
<dbReference type="RefSeq" id="WP_151575061.1">
    <property type="nucleotide sequence ID" value="NZ_WBOT01000005.1"/>
</dbReference>
<evidence type="ECO:0000313" key="3">
    <source>
        <dbReference type="Proteomes" id="UP000441354"/>
    </source>
</evidence>
<feature type="transmembrane region" description="Helical" evidence="1">
    <location>
        <begin position="52"/>
        <end position="75"/>
    </location>
</feature>
<accession>A0A7V7RJZ6</accession>
<protein>
    <submittedName>
        <fullName evidence="2">ABC transporter permease</fullName>
    </submittedName>
</protein>
<feature type="transmembrane region" description="Helical" evidence="1">
    <location>
        <begin position="222"/>
        <end position="244"/>
    </location>
</feature>
<dbReference type="EMBL" id="WBOT01000005">
    <property type="protein sequence ID" value="KAB2331403.1"/>
    <property type="molecule type" value="Genomic_DNA"/>
</dbReference>
<feature type="transmembrane region" description="Helical" evidence="1">
    <location>
        <begin position="20"/>
        <end position="40"/>
    </location>
</feature>